<proteinExistence type="predicted"/>
<evidence type="ECO:0000313" key="2">
    <source>
        <dbReference type="Proteomes" id="UP001164459"/>
    </source>
</evidence>
<reference evidence="1" key="1">
    <citation type="submission" date="2022-11" db="EMBL/GenBank/DDBJ databases">
        <title>Minimal conservation of predation-associated metabolite biosynthetic gene clusters underscores biosynthetic potential of Myxococcota including descriptions for ten novel species: Archangium lansinium sp. nov., Myxococcus landrumus sp. nov., Nannocystis bai.</title>
        <authorList>
            <person name="Ahearne A."/>
            <person name="Stevens C."/>
            <person name="Dowd S."/>
        </authorList>
    </citation>
    <scope>NUCLEOTIDE SEQUENCE</scope>
    <source>
        <strain evidence="1">Fl3</strain>
    </source>
</reference>
<accession>A0ABY7GZ73</accession>
<evidence type="ECO:0008006" key="3">
    <source>
        <dbReference type="Google" id="ProtNLM"/>
    </source>
</evidence>
<evidence type="ECO:0000313" key="1">
    <source>
        <dbReference type="EMBL" id="WAS92257.1"/>
    </source>
</evidence>
<organism evidence="1 2">
    <name type="scientific">Nannocystis punicea</name>
    <dbReference type="NCBI Taxonomy" id="2995304"/>
    <lineage>
        <taxon>Bacteria</taxon>
        <taxon>Pseudomonadati</taxon>
        <taxon>Myxococcota</taxon>
        <taxon>Polyangia</taxon>
        <taxon>Nannocystales</taxon>
        <taxon>Nannocystaceae</taxon>
        <taxon>Nannocystis</taxon>
    </lineage>
</organism>
<dbReference type="Proteomes" id="UP001164459">
    <property type="component" value="Chromosome"/>
</dbReference>
<keyword evidence="2" id="KW-1185">Reference proteome</keyword>
<gene>
    <name evidence="1" type="ORF">O0S08_39260</name>
</gene>
<sequence>MRAPDGCPRVAGSGAVVVPFVRDSEPAWLRNHEPAAELVCFDPDGQRLCEFSAAEGDDPRVRVTVVPEVGLADRDDLDRTGLAEEAEILAGERGSPLWLRICEPLGRSTRLMPLSGQRRMPWALGRTVSGYALADGVVLALETESWRNASQLVIAHPSGRVERRALAETGTIRGGWLFGAIAEATVLRMFARRVSAAGVGPRVDLGLVPATSPGVYPCHFHLRTAGSSFLAIEISHGPEAPQVATTFYRAGQWSPLALHTLDSLDTRVAFTRGVGRVLWKDDNMFSGTGSRDIVALTASAEGTVRVERHPPLPASEYLDFEVLPLGDRVLALWLEESALVARLASLAELGRAPDLALVELPDGLWSFTAHARGEHAIVLLRESEQRCEFAVRVAADGRVLPVTPYG</sequence>
<dbReference type="EMBL" id="CP114040">
    <property type="protein sequence ID" value="WAS92257.1"/>
    <property type="molecule type" value="Genomic_DNA"/>
</dbReference>
<name>A0ABY7GZ73_9BACT</name>
<dbReference type="RefSeq" id="WP_269034606.1">
    <property type="nucleotide sequence ID" value="NZ_CP114040.1"/>
</dbReference>
<protein>
    <recommendedName>
        <fullName evidence="3">Heparinase II/III-like protein</fullName>
    </recommendedName>
</protein>